<evidence type="ECO:0000313" key="2">
    <source>
        <dbReference type="Proteomes" id="UP001199296"/>
    </source>
</evidence>
<dbReference type="InterPro" id="IPR002915">
    <property type="entry name" value="DeoC/FbaB/LacD_aldolase"/>
</dbReference>
<dbReference type="GO" id="GO:0004332">
    <property type="term" value="F:fructose-bisphosphate aldolase activity"/>
    <property type="evidence" value="ECO:0007669"/>
    <property type="project" value="InterPro"/>
</dbReference>
<dbReference type="AlphaFoldDB" id="A0AAW4X1G2"/>
<dbReference type="InterPro" id="IPR050456">
    <property type="entry name" value="DeoC/FbaB_aldolase"/>
</dbReference>
<dbReference type="PANTHER" id="PTHR47916">
    <property type="entry name" value="FRUCTOSE-BISPHOSPHATE ALDOLASE CLASS 1"/>
    <property type="match status" value="1"/>
</dbReference>
<accession>A0AAW4X1G2</accession>
<dbReference type="InterPro" id="IPR041720">
    <property type="entry name" value="FbaB-like"/>
</dbReference>
<dbReference type="InterPro" id="IPR013785">
    <property type="entry name" value="Aldolase_TIM"/>
</dbReference>
<sequence>MDSRSGKAIRLKRIFGPEDNKALIMAYSHSIIYGAIKGMKNIAEIKENLSQVVDEVDAVILNPGTFKFVEELFYGKDKAAVILQVDYQNYSRKEILPYYEGSTQSLFSLADALKAGVDAVMSYLYFGSADPEIEAAEIKRNQEYIRQSREYGIPLIIEPRFAREKVEPEKKAELEIMKLYTRITQDLGADIIKMIYPGSTAKLSEIISCLDIPVLIAGGENKGKKQTIANAEAYLSNGASGIIFGRSIFQSENPKKLSSKLKSIVHS</sequence>
<organism evidence="1 2">
    <name type="scientific">Halanaerobium polyolivorans</name>
    <dbReference type="NCBI Taxonomy" id="2886943"/>
    <lineage>
        <taxon>Bacteria</taxon>
        <taxon>Bacillati</taxon>
        <taxon>Bacillota</taxon>
        <taxon>Clostridia</taxon>
        <taxon>Halanaerobiales</taxon>
        <taxon>Halanaerobiaceae</taxon>
        <taxon>Halanaerobium</taxon>
    </lineage>
</organism>
<dbReference type="SUPFAM" id="SSF51569">
    <property type="entry name" value="Aldolase"/>
    <property type="match status" value="1"/>
</dbReference>
<dbReference type="Gene3D" id="3.20.20.70">
    <property type="entry name" value="Aldolase class I"/>
    <property type="match status" value="1"/>
</dbReference>
<gene>
    <name evidence="1" type="ORF">LJ207_09805</name>
</gene>
<comment type="caution">
    <text evidence="1">The sequence shown here is derived from an EMBL/GenBank/DDBJ whole genome shotgun (WGS) entry which is preliminary data.</text>
</comment>
<name>A0AAW4X1G2_9FIRM</name>
<keyword evidence="2" id="KW-1185">Reference proteome</keyword>
<proteinExistence type="predicted"/>
<reference evidence="1 2" key="1">
    <citation type="submission" date="2021-10" db="EMBL/GenBank/DDBJ databases">
        <authorList>
            <person name="Grouzdev D.S."/>
            <person name="Pantiukh K.S."/>
            <person name="Krutkina M.S."/>
        </authorList>
    </citation>
    <scope>NUCLEOTIDE SEQUENCE [LARGE SCALE GENOMIC DNA]</scope>
    <source>
        <strain evidence="1 2">Z-7514</strain>
    </source>
</reference>
<evidence type="ECO:0000313" key="1">
    <source>
        <dbReference type="EMBL" id="MCC3145617.1"/>
    </source>
</evidence>
<dbReference type="Pfam" id="PF01791">
    <property type="entry name" value="DeoC"/>
    <property type="match status" value="1"/>
</dbReference>
<dbReference type="SMART" id="SM01133">
    <property type="entry name" value="DeoC"/>
    <property type="match status" value="1"/>
</dbReference>
<dbReference type="Proteomes" id="UP001199296">
    <property type="component" value="Unassembled WGS sequence"/>
</dbReference>
<dbReference type="RefSeq" id="WP_229346318.1">
    <property type="nucleotide sequence ID" value="NZ_JAJFAT010000014.1"/>
</dbReference>
<dbReference type="EMBL" id="JAJFAT010000014">
    <property type="protein sequence ID" value="MCC3145617.1"/>
    <property type="molecule type" value="Genomic_DNA"/>
</dbReference>
<evidence type="ECO:0008006" key="3">
    <source>
        <dbReference type="Google" id="ProtNLM"/>
    </source>
</evidence>
<dbReference type="PIRSF" id="PIRSF038992">
    <property type="entry name" value="Aldolase_Ia"/>
    <property type="match status" value="1"/>
</dbReference>
<protein>
    <recommendedName>
        <fullName evidence="3">Fructose-bisphosphate aldolase</fullName>
    </recommendedName>
</protein>
<dbReference type="PANTHER" id="PTHR47916:SF1">
    <property type="entry name" value="3-HYDROXY-5-PHOSPHONOOXYPENTANE-2,4-DIONE THIOLASE"/>
    <property type="match status" value="1"/>
</dbReference>